<sequence>MWTDRVRCHVCHKSYVAVEMDRDPSHGHDAICAACATSSAFLDAAAHESTAVRA</sequence>
<name>A0ABV9YI04_9PSEU</name>
<protein>
    <recommendedName>
        <fullName evidence="3">Small CPxCG-related zinc finger protein</fullName>
    </recommendedName>
</protein>
<dbReference type="RefSeq" id="WP_378035014.1">
    <property type="nucleotide sequence ID" value="NZ_JBHSIV010000004.1"/>
</dbReference>
<evidence type="ECO:0008006" key="3">
    <source>
        <dbReference type="Google" id="ProtNLM"/>
    </source>
</evidence>
<proteinExistence type="predicted"/>
<gene>
    <name evidence="1" type="ORF">ACFPBZ_05570</name>
</gene>
<dbReference type="Proteomes" id="UP001595947">
    <property type="component" value="Unassembled WGS sequence"/>
</dbReference>
<reference evidence="2" key="1">
    <citation type="journal article" date="2019" name="Int. J. Syst. Evol. Microbiol.">
        <title>The Global Catalogue of Microorganisms (GCM) 10K type strain sequencing project: providing services to taxonomists for standard genome sequencing and annotation.</title>
        <authorList>
            <consortium name="The Broad Institute Genomics Platform"/>
            <consortium name="The Broad Institute Genome Sequencing Center for Infectious Disease"/>
            <person name="Wu L."/>
            <person name="Ma J."/>
        </authorList>
    </citation>
    <scope>NUCLEOTIDE SEQUENCE [LARGE SCALE GENOMIC DNA]</scope>
    <source>
        <strain evidence="2">CGMCC 4.7093</strain>
    </source>
</reference>
<accession>A0ABV9YI04</accession>
<evidence type="ECO:0000313" key="2">
    <source>
        <dbReference type="Proteomes" id="UP001595947"/>
    </source>
</evidence>
<evidence type="ECO:0000313" key="1">
    <source>
        <dbReference type="EMBL" id="MFC5061663.1"/>
    </source>
</evidence>
<dbReference type="EMBL" id="JBHSIV010000004">
    <property type="protein sequence ID" value="MFC5061663.1"/>
    <property type="molecule type" value="Genomic_DNA"/>
</dbReference>
<comment type="caution">
    <text evidence="1">The sequence shown here is derived from an EMBL/GenBank/DDBJ whole genome shotgun (WGS) entry which is preliminary data.</text>
</comment>
<organism evidence="1 2">
    <name type="scientific">Actinomycetospora atypica</name>
    <dbReference type="NCBI Taxonomy" id="1290095"/>
    <lineage>
        <taxon>Bacteria</taxon>
        <taxon>Bacillati</taxon>
        <taxon>Actinomycetota</taxon>
        <taxon>Actinomycetes</taxon>
        <taxon>Pseudonocardiales</taxon>
        <taxon>Pseudonocardiaceae</taxon>
        <taxon>Actinomycetospora</taxon>
    </lineage>
</organism>
<keyword evidence="2" id="KW-1185">Reference proteome</keyword>